<gene>
    <name evidence="2" type="ORF">SO802_030395</name>
</gene>
<evidence type="ECO:0000313" key="3">
    <source>
        <dbReference type="Proteomes" id="UP001459277"/>
    </source>
</evidence>
<proteinExistence type="predicted"/>
<dbReference type="Proteomes" id="UP001459277">
    <property type="component" value="Unassembled WGS sequence"/>
</dbReference>
<protein>
    <submittedName>
        <fullName evidence="2">Uncharacterized protein</fullName>
    </submittedName>
</protein>
<feature type="region of interest" description="Disordered" evidence="1">
    <location>
        <begin position="21"/>
        <end position="46"/>
    </location>
</feature>
<reference evidence="2 3" key="1">
    <citation type="submission" date="2024-01" db="EMBL/GenBank/DDBJ databases">
        <title>A telomere-to-telomere, gap-free genome of sweet tea (Lithocarpus litseifolius).</title>
        <authorList>
            <person name="Zhou J."/>
        </authorList>
    </citation>
    <scope>NUCLEOTIDE SEQUENCE [LARGE SCALE GENOMIC DNA]</scope>
    <source>
        <strain evidence="2">Zhou-2022a</strain>
        <tissue evidence="2">Leaf</tissue>
    </source>
</reference>
<name>A0AAW2BKW6_9ROSI</name>
<keyword evidence="3" id="KW-1185">Reference proteome</keyword>
<accession>A0AAW2BKW6</accession>
<dbReference type="AlphaFoldDB" id="A0AAW2BKW6"/>
<dbReference type="EMBL" id="JAZDWU010000011">
    <property type="protein sequence ID" value="KAK9985444.1"/>
    <property type="molecule type" value="Genomic_DNA"/>
</dbReference>
<evidence type="ECO:0000256" key="1">
    <source>
        <dbReference type="SAM" id="MobiDB-lite"/>
    </source>
</evidence>
<sequence length="85" mass="9308">MAIKQLIKLFVTVVKRLIEDGDTKGSAKGGESSAKKDVQPSPNAQIAHQGSFSQGVNYATSQVRKLIFKKTARCKIALATQKYKR</sequence>
<organism evidence="2 3">
    <name type="scientific">Lithocarpus litseifolius</name>
    <dbReference type="NCBI Taxonomy" id="425828"/>
    <lineage>
        <taxon>Eukaryota</taxon>
        <taxon>Viridiplantae</taxon>
        <taxon>Streptophyta</taxon>
        <taxon>Embryophyta</taxon>
        <taxon>Tracheophyta</taxon>
        <taxon>Spermatophyta</taxon>
        <taxon>Magnoliopsida</taxon>
        <taxon>eudicotyledons</taxon>
        <taxon>Gunneridae</taxon>
        <taxon>Pentapetalae</taxon>
        <taxon>rosids</taxon>
        <taxon>fabids</taxon>
        <taxon>Fagales</taxon>
        <taxon>Fagaceae</taxon>
        <taxon>Lithocarpus</taxon>
    </lineage>
</organism>
<comment type="caution">
    <text evidence="2">The sequence shown here is derived from an EMBL/GenBank/DDBJ whole genome shotgun (WGS) entry which is preliminary data.</text>
</comment>
<evidence type="ECO:0000313" key="2">
    <source>
        <dbReference type="EMBL" id="KAK9985444.1"/>
    </source>
</evidence>